<feature type="region of interest" description="Disordered" evidence="1">
    <location>
        <begin position="1"/>
        <end position="31"/>
    </location>
</feature>
<sequence>MIGEWRAVNGVQQQNSAAGSNSAQRHGSASADFFSGAVQHVSEQVCSGRNRATDGGNAMSMQAYH</sequence>
<proteinExistence type="predicted"/>
<feature type="compositionally biased region" description="Polar residues" evidence="1">
    <location>
        <begin position="10"/>
        <end position="27"/>
    </location>
</feature>
<evidence type="ECO:0000313" key="3">
    <source>
        <dbReference type="Proteomes" id="UP000265520"/>
    </source>
</evidence>
<accession>A0A392UDU6</accession>
<evidence type="ECO:0000256" key="1">
    <source>
        <dbReference type="SAM" id="MobiDB-lite"/>
    </source>
</evidence>
<keyword evidence="3" id="KW-1185">Reference proteome</keyword>
<comment type="caution">
    <text evidence="2">The sequence shown here is derived from an EMBL/GenBank/DDBJ whole genome shotgun (WGS) entry which is preliminary data.</text>
</comment>
<evidence type="ECO:0000313" key="2">
    <source>
        <dbReference type="EMBL" id="MCI71572.1"/>
    </source>
</evidence>
<dbReference type="Proteomes" id="UP000265520">
    <property type="component" value="Unassembled WGS sequence"/>
</dbReference>
<dbReference type="AlphaFoldDB" id="A0A392UDU6"/>
<organism evidence="2 3">
    <name type="scientific">Trifolium medium</name>
    <dbReference type="NCBI Taxonomy" id="97028"/>
    <lineage>
        <taxon>Eukaryota</taxon>
        <taxon>Viridiplantae</taxon>
        <taxon>Streptophyta</taxon>
        <taxon>Embryophyta</taxon>
        <taxon>Tracheophyta</taxon>
        <taxon>Spermatophyta</taxon>
        <taxon>Magnoliopsida</taxon>
        <taxon>eudicotyledons</taxon>
        <taxon>Gunneridae</taxon>
        <taxon>Pentapetalae</taxon>
        <taxon>rosids</taxon>
        <taxon>fabids</taxon>
        <taxon>Fabales</taxon>
        <taxon>Fabaceae</taxon>
        <taxon>Papilionoideae</taxon>
        <taxon>50 kb inversion clade</taxon>
        <taxon>NPAAA clade</taxon>
        <taxon>Hologalegina</taxon>
        <taxon>IRL clade</taxon>
        <taxon>Trifolieae</taxon>
        <taxon>Trifolium</taxon>
    </lineage>
</organism>
<dbReference type="EMBL" id="LXQA010798948">
    <property type="protein sequence ID" value="MCI71572.1"/>
    <property type="molecule type" value="Genomic_DNA"/>
</dbReference>
<name>A0A392UDU6_9FABA</name>
<reference evidence="2 3" key="1">
    <citation type="journal article" date="2018" name="Front. Plant Sci.">
        <title>Red Clover (Trifolium pratense) and Zigzag Clover (T. medium) - A Picture of Genomic Similarities and Differences.</title>
        <authorList>
            <person name="Dluhosova J."/>
            <person name="Istvanek J."/>
            <person name="Nedelnik J."/>
            <person name="Repkova J."/>
        </authorList>
    </citation>
    <scope>NUCLEOTIDE SEQUENCE [LARGE SCALE GENOMIC DNA]</scope>
    <source>
        <strain evidence="3">cv. 10/8</strain>
        <tissue evidence="2">Leaf</tissue>
    </source>
</reference>
<feature type="non-terminal residue" evidence="2">
    <location>
        <position position="65"/>
    </location>
</feature>
<protein>
    <submittedName>
        <fullName evidence="2">Uncharacterized protein</fullName>
    </submittedName>
</protein>